<evidence type="ECO:0000256" key="2">
    <source>
        <dbReference type="SAM" id="SignalP"/>
    </source>
</evidence>
<dbReference type="Proteomes" id="UP000183471">
    <property type="component" value="Unassembled WGS sequence"/>
</dbReference>
<feature type="compositionally biased region" description="Basic and acidic residues" evidence="1">
    <location>
        <begin position="82"/>
        <end position="93"/>
    </location>
</feature>
<dbReference type="RefSeq" id="WP_074631939.1">
    <property type="nucleotide sequence ID" value="NZ_FNKY01000001.1"/>
</dbReference>
<accession>A0ABY0TDH6</accession>
<protein>
    <submittedName>
        <fullName evidence="3">Uncharacterized protein</fullName>
    </submittedName>
</protein>
<name>A0ABY0TDH6_9PROT</name>
<dbReference type="EMBL" id="FNKY01000001">
    <property type="protein sequence ID" value="SDQ65613.1"/>
    <property type="molecule type" value="Genomic_DNA"/>
</dbReference>
<proteinExistence type="predicted"/>
<feature type="region of interest" description="Disordered" evidence="1">
    <location>
        <begin position="31"/>
        <end position="107"/>
    </location>
</feature>
<keyword evidence="2" id="KW-0732">Signal</keyword>
<feature type="chain" id="PRO_5045541990" evidence="2">
    <location>
        <begin position="29"/>
        <end position="107"/>
    </location>
</feature>
<gene>
    <name evidence="3" type="ORF">SAMN05216402_1722</name>
</gene>
<organism evidence="3 4">
    <name type="scientific">Nitrosospira multiformis</name>
    <dbReference type="NCBI Taxonomy" id="1231"/>
    <lineage>
        <taxon>Bacteria</taxon>
        <taxon>Pseudomonadati</taxon>
        <taxon>Pseudomonadota</taxon>
        <taxon>Betaproteobacteria</taxon>
        <taxon>Nitrosomonadales</taxon>
        <taxon>Nitrosomonadaceae</taxon>
        <taxon>Nitrosospira</taxon>
    </lineage>
</organism>
<evidence type="ECO:0000256" key="1">
    <source>
        <dbReference type="SAM" id="MobiDB-lite"/>
    </source>
</evidence>
<evidence type="ECO:0000313" key="4">
    <source>
        <dbReference type="Proteomes" id="UP000183471"/>
    </source>
</evidence>
<feature type="signal peptide" evidence="2">
    <location>
        <begin position="1"/>
        <end position="28"/>
    </location>
</feature>
<reference evidence="3 4" key="1">
    <citation type="submission" date="2016-10" db="EMBL/GenBank/DDBJ databases">
        <authorList>
            <person name="Varghese N."/>
            <person name="Submissions S."/>
        </authorList>
    </citation>
    <scope>NUCLEOTIDE SEQUENCE [LARGE SCALE GENOMIC DNA]</scope>
    <source>
        <strain evidence="3 4">Nl1</strain>
    </source>
</reference>
<sequence length="107" mass="11275">MKFSSILSAKSLVLTGALIFATAGIVQAQGYDQGGTTQKPYDSPSSGTSGGDSGYGTKRDDQKSGYGTDRRSTDNSRYSTDGTERYDDNKDDSAGTDGTGPRLKGHY</sequence>
<keyword evidence="4" id="KW-1185">Reference proteome</keyword>
<feature type="compositionally biased region" description="Basic and acidic residues" evidence="1">
    <location>
        <begin position="57"/>
        <end position="74"/>
    </location>
</feature>
<evidence type="ECO:0000313" key="3">
    <source>
        <dbReference type="EMBL" id="SDQ65613.1"/>
    </source>
</evidence>
<comment type="caution">
    <text evidence="3">The sequence shown here is derived from an EMBL/GenBank/DDBJ whole genome shotgun (WGS) entry which is preliminary data.</text>
</comment>